<proteinExistence type="predicted"/>
<dbReference type="Pfam" id="PF00132">
    <property type="entry name" value="Hexapep"/>
    <property type="match status" value="1"/>
</dbReference>
<dbReference type="Pfam" id="PF14602">
    <property type="entry name" value="Hexapep_2"/>
    <property type="match status" value="1"/>
</dbReference>
<keyword evidence="2" id="KW-1185">Reference proteome</keyword>
<accession>A0A0Q4B7A2</accession>
<dbReference type="STRING" id="1702214.AL399_05445"/>
<dbReference type="PANTHER" id="PTHR13061:SF29">
    <property type="entry name" value="GAMMA CARBONIC ANHYDRASE-LIKE 1, MITOCHONDRIAL-RELATED"/>
    <property type="match status" value="1"/>
</dbReference>
<dbReference type="InterPro" id="IPR011004">
    <property type="entry name" value="Trimer_LpxA-like_sf"/>
</dbReference>
<name>A0A0Q4B7A2_9BACT</name>
<comment type="caution">
    <text evidence="1">The sequence shown here is derived from an EMBL/GenBank/DDBJ whole genome shotgun (WGS) entry which is preliminary data.</text>
</comment>
<dbReference type="SUPFAM" id="SSF51161">
    <property type="entry name" value="Trimeric LpxA-like enzymes"/>
    <property type="match status" value="1"/>
</dbReference>
<organism evidence="1 2">
    <name type="scientific">Candidatus [Bacteroides] periocalifornicus</name>
    <dbReference type="NCBI Taxonomy" id="1702214"/>
    <lineage>
        <taxon>Bacteria</taxon>
        <taxon>Pseudomonadati</taxon>
        <taxon>Bacteroidota</taxon>
    </lineage>
</organism>
<evidence type="ECO:0000313" key="1">
    <source>
        <dbReference type="EMBL" id="KQM08781.1"/>
    </source>
</evidence>
<dbReference type="InterPro" id="IPR001451">
    <property type="entry name" value="Hexapep"/>
</dbReference>
<dbReference type="PANTHER" id="PTHR13061">
    <property type="entry name" value="DYNACTIN SUBUNIT P25"/>
    <property type="match status" value="1"/>
</dbReference>
<dbReference type="GO" id="GO:0016740">
    <property type="term" value="F:transferase activity"/>
    <property type="evidence" value="ECO:0007669"/>
    <property type="project" value="UniProtKB-KW"/>
</dbReference>
<dbReference type="EMBL" id="LIIK01000022">
    <property type="protein sequence ID" value="KQM08781.1"/>
    <property type="molecule type" value="Genomic_DNA"/>
</dbReference>
<reference evidence="1" key="1">
    <citation type="submission" date="2015-08" db="EMBL/GenBank/DDBJ databases">
        <title>Candidatus Bacteriodes Periocalifornicus.</title>
        <authorList>
            <person name="McLean J.S."/>
            <person name="Kelley S."/>
        </authorList>
    </citation>
    <scope>NUCLEOTIDE SEQUENCE [LARGE SCALE GENOMIC DNA]</scope>
    <source>
        <strain evidence="1">12B</strain>
    </source>
</reference>
<dbReference type="InterPro" id="IPR047324">
    <property type="entry name" value="LbH_gamma_CA-like"/>
</dbReference>
<dbReference type="InterPro" id="IPR050484">
    <property type="entry name" value="Transf_Hexapept/Carb_Anhydrase"/>
</dbReference>
<dbReference type="Gene3D" id="2.160.10.10">
    <property type="entry name" value="Hexapeptide repeat proteins"/>
    <property type="match status" value="1"/>
</dbReference>
<sequence length="181" mass="18808">MAYIVTLRGVRPRIGKHCFLAETAVIIGDVEIGDNCSIWYGAVLRGDVGRITVGNGVNIQDGAVVHSTAGVSVVEIGDGVSVGHNAIVHGAHVGQGALVGMGASVLDNAKVGAGALVAANALVLGNTQIPPMTLWAGIPAKQMRALTQEQSVEMAQSNGQHYQEYAHLFATETSVEEIQRT</sequence>
<dbReference type="AlphaFoldDB" id="A0A0Q4B7A2"/>
<protein>
    <submittedName>
        <fullName evidence="1">Acetyltransferase</fullName>
    </submittedName>
</protein>
<evidence type="ECO:0000313" key="2">
    <source>
        <dbReference type="Proteomes" id="UP000054172"/>
    </source>
</evidence>
<gene>
    <name evidence="1" type="ORF">AL399_05445</name>
</gene>
<dbReference type="CDD" id="cd04645">
    <property type="entry name" value="LbH_gamma_CA_like"/>
    <property type="match status" value="1"/>
</dbReference>
<dbReference type="Proteomes" id="UP000054172">
    <property type="component" value="Unassembled WGS sequence"/>
</dbReference>
<dbReference type="PATRIC" id="fig|1702214.3.peg.40"/>